<dbReference type="InterPro" id="IPR007694">
    <property type="entry name" value="DNA_helicase_DnaB-like_C"/>
</dbReference>
<keyword evidence="4" id="KW-0547">Nucleotide-binding</keyword>
<evidence type="ECO:0000256" key="11">
    <source>
        <dbReference type="ARBA" id="ARBA00048954"/>
    </source>
</evidence>
<dbReference type="PANTHER" id="PTHR30153">
    <property type="entry name" value="REPLICATIVE DNA HELICASE DNAB"/>
    <property type="match status" value="1"/>
</dbReference>
<dbReference type="Pfam" id="PF00772">
    <property type="entry name" value="DnaB"/>
    <property type="match status" value="1"/>
</dbReference>
<dbReference type="Gene3D" id="1.10.860.10">
    <property type="entry name" value="DNAb Helicase, Chain A"/>
    <property type="match status" value="1"/>
</dbReference>
<dbReference type="InterPro" id="IPR016136">
    <property type="entry name" value="DNA_helicase_N/primase_C"/>
</dbReference>
<dbReference type="InterPro" id="IPR003593">
    <property type="entry name" value="AAA+_ATPase"/>
</dbReference>
<evidence type="ECO:0000256" key="6">
    <source>
        <dbReference type="ARBA" id="ARBA00022806"/>
    </source>
</evidence>
<evidence type="ECO:0000256" key="4">
    <source>
        <dbReference type="ARBA" id="ARBA00022741"/>
    </source>
</evidence>
<sequence length="473" mass="52708">MVTEQINSLQQEREASVIGGLLLGGLTPNAQDVLATLDPEVFTIPLYKRAFEVIRAQARNRNLIDALLVGDEIGNENFVPLMQTARSCPSAANLKGYAQLLREEHQRRQMLELIDDMRYKLETGTLEVVKETMKDFDSRYSKLKVIKDQIIPVLLRDAVQEYTEVLSKRMECGVNSDNIKTGIDPLDEMLGGINATDLVLIAGRPGSGKSALALAIARAAAERQYPGGEGQRVGVLLFTLEMSLDQMTERAIAGAGNLSTDCLRNPVKLDEEGWAHVTQGMSALADLDVWIVDASQLTVEEIRATTERMKQNHPNLGMVMIDYIGLMKLAKAERHDLAVGQLSWSLKMMAKELRVPVAALAQLSRRVEERPNKRPNNSDLRDSGNLEQDADRIIMVYRDGYYNEQSVAREYMEIIVSKNRHGKTGTVYQRFDDNGNILPCDQARAASACIQSMQQRPAASRFSPRNNQNNASF</sequence>
<dbReference type="EC" id="5.6.2.3" evidence="10"/>
<reference evidence="14" key="1">
    <citation type="submission" date="2024-03" db="EMBL/GenBank/DDBJ databases">
        <title>Epithelial relay of microbial signals coordinates intestinal macrophage supported barrier repair.</title>
        <authorList>
            <person name="Tsai M.T."/>
        </authorList>
    </citation>
    <scope>NUCLEOTIDE SEQUENCE</scope>
    <source>
        <strain evidence="14">MS 21-1</strain>
    </source>
</reference>
<dbReference type="Gene3D" id="3.40.50.300">
    <property type="entry name" value="P-loop containing nucleotide triphosphate hydrolases"/>
    <property type="match status" value="1"/>
</dbReference>
<protein>
    <recommendedName>
        <fullName evidence="10">DNA 5'-3' helicase</fullName>
        <ecNumber evidence="10">5.6.2.3</ecNumber>
    </recommendedName>
</protein>
<name>A0AAX4LH79_ECOLX</name>
<keyword evidence="6 14" id="KW-0347">Helicase</keyword>
<dbReference type="GO" id="GO:0005829">
    <property type="term" value="C:cytosol"/>
    <property type="evidence" value="ECO:0007669"/>
    <property type="project" value="TreeGrafter"/>
</dbReference>
<dbReference type="PANTHER" id="PTHR30153:SF2">
    <property type="entry name" value="REPLICATIVE DNA HELICASE"/>
    <property type="match status" value="1"/>
</dbReference>
<proteinExistence type="inferred from homology"/>
<feature type="domain" description="SF4 helicase" evidence="13">
    <location>
        <begin position="172"/>
        <end position="445"/>
    </location>
</feature>
<keyword evidence="5" id="KW-0378">Hydrolase</keyword>
<dbReference type="SUPFAM" id="SSF52540">
    <property type="entry name" value="P-loop containing nucleoside triphosphate hydrolases"/>
    <property type="match status" value="1"/>
</dbReference>
<dbReference type="SUPFAM" id="SSF48024">
    <property type="entry name" value="N-terminal domain of DnaB helicase"/>
    <property type="match status" value="1"/>
</dbReference>
<evidence type="ECO:0000313" key="15">
    <source>
        <dbReference type="Proteomes" id="UP001383096"/>
    </source>
</evidence>
<dbReference type="InterPro" id="IPR036185">
    <property type="entry name" value="DNA_heli_DnaB-like_N_sf"/>
</dbReference>
<keyword evidence="3" id="KW-0235">DNA replication</keyword>
<evidence type="ECO:0000256" key="5">
    <source>
        <dbReference type="ARBA" id="ARBA00022801"/>
    </source>
</evidence>
<feature type="region of interest" description="Disordered" evidence="12">
    <location>
        <begin position="366"/>
        <end position="385"/>
    </location>
</feature>
<evidence type="ECO:0000256" key="12">
    <source>
        <dbReference type="SAM" id="MobiDB-lite"/>
    </source>
</evidence>
<evidence type="ECO:0000256" key="7">
    <source>
        <dbReference type="ARBA" id="ARBA00022840"/>
    </source>
</evidence>
<dbReference type="Proteomes" id="UP001383096">
    <property type="component" value="Chromosome"/>
</dbReference>
<dbReference type="GO" id="GO:0006269">
    <property type="term" value="P:DNA replication, synthesis of primer"/>
    <property type="evidence" value="ECO:0007669"/>
    <property type="project" value="UniProtKB-KW"/>
</dbReference>
<evidence type="ECO:0000259" key="13">
    <source>
        <dbReference type="PROSITE" id="PS51199"/>
    </source>
</evidence>
<evidence type="ECO:0000313" key="14">
    <source>
        <dbReference type="EMBL" id="WWX73757.1"/>
    </source>
</evidence>
<dbReference type="RefSeq" id="WP_000255735.1">
    <property type="nucleotide sequence ID" value="NZ_CP146670.1"/>
</dbReference>
<dbReference type="SMART" id="SM00382">
    <property type="entry name" value="AAA"/>
    <property type="match status" value="1"/>
</dbReference>
<dbReference type="AlphaFoldDB" id="A0AAX4LH79"/>
<accession>A0AAX4LH79</accession>
<keyword evidence="7" id="KW-0067">ATP-binding</keyword>
<evidence type="ECO:0000256" key="10">
    <source>
        <dbReference type="ARBA" id="ARBA00044969"/>
    </source>
</evidence>
<organism evidence="14 15">
    <name type="scientific">Escherichia coli</name>
    <dbReference type="NCBI Taxonomy" id="562"/>
    <lineage>
        <taxon>Bacteria</taxon>
        <taxon>Pseudomonadati</taxon>
        <taxon>Pseudomonadota</taxon>
        <taxon>Gammaproteobacteria</taxon>
        <taxon>Enterobacterales</taxon>
        <taxon>Enterobacteriaceae</taxon>
        <taxon>Escherichia</taxon>
    </lineage>
</organism>
<evidence type="ECO:0000256" key="1">
    <source>
        <dbReference type="ARBA" id="ARBA00008428"/>
    </source>
</evidence>
<dbReference type="InterPro" id="IPR007693">
    <property type="entry name" value="DNA_helicase_DnaB-like_N"/>
</dbReference>
<dbReference type="GO" id="GO:0005524">
    <property type="term" value="F:ATP binding"/>
    <property type="evidence" value="ECO:0007669"/>
    <property type="project" value="UniProtKB-KW"/>
</dbReference>
<gene>
    <name evidence="14" type="ORF">V9Z47_12495</name>
</gene>
<evidence type="ECO:0000256" key="3">
    <source>
        <dbReference type="ARBA" id="ARBA00022705"/>
    </source>
</evidence>
<comment type="catalytic activity">
    <reaction evidence="11">
        <text>ATP + H2O = ADP + phosphate + H(+)</text>
        <dbReference type="Rhea" id="RHEA:13065"/>
        <dbReference type="ChEBI" id="CHEBI:15377"/>
        <dbReference type="ChEBI" id="CHEBI:15378"/>
        <dbReference type="ChEBI" id="CHEBI:30616"/>
        <dbReference type="ChEBI" id="CHEBI:43474"/>
        <dbReference type="ChEBI" id="CHEBI:456216"/>
        <dbReference type="EC" id="5.6.2.3"/>
    </reaction>
</comment>
<comment type="similarity">
    <text evidence="1">Belongs to the helicase family. DnaB subfamily.</text>
</comment>
<dbReference type="GO" id="GO:0043139">
    <property type="term" value="F:5'-3' DNA helicase activity"/>
    <property type="evidence" value="ECO:0007669"/>
    <property type="project" value="UniProtKB-EC"/>
</dbReference>
<evidence type="ECO:0000256" key="8">
    <source>
        <dbReference type="ARBA" id="ARBA00023125"/>
    </source>
</evidence>
<keyword evidence="8" id="KW-0238">DNA-binding</keyword>
<dbReference type="Pfam" id="PF03796">
    <property type="entry name" value="DnaB_C"/>
    <property type="match status" value="1"/>
</dbReference>
<keyword evidence="2" id="KW-0639">Primosome</keyword>
<dbReference type="GO" id="GO:0003677">
    <property type="term" value="F:DNA binding"/>
    <property type="evidence" value="ECO:0007669"/>
    <property type="project" value="UniProtKB-KW"/>
</dbReference>
<dbReference type="CDD" id="cd00984">
    <property type="entry name" value="DnaB_C"/>
    <property type="match status" value="1"/>
</dbReference>
<dbReference type="PROSITE" id="PS51199">
    <property type="entry name" value="SF4_HELICASE"/>
    <property type="match status" value="1"/>
</dbReference>
<dbReference type="GO" id="GO:0016787">
    <property type="term" value="F:hydrolase activity"/>
    <property type="evidence" value="ECO:0007669"/>
    <property type="project" value="UniProtKB-KW"/>
</dbReference>
<dbReference type="InterPro" id="IPR027417">
    <property type="entry name" value="P-loop_NTPase"/>
</dbReference>
<evidence type="ECO:0000256" key="2">
    <source>
        <dbReference type="ARBA" id="ARBA00022515"/>
    </source>
</evidence>
<evidence type="ECO:0000256" key="9">
    <source>
        <dbReference type="ARBA" id="ARBA00023235"/>
    </source>
</evidence>
<dbReference type="EMBL" id="CP146670">
    <property type="protein sequence ID" value="WWX73757.1"/>
    <property type="molecule type" value="Genomic_DNA"/>
</dbReference>
<keyword evidence="9" id="KW-0413">Isomerase</keyword>
<dbReference type="GO" id="GO:1990077">
    <property type="term" value="C:primosome complex"/>
    <property type="evidence" value="ECO:0007669"/>
    <property type="project" value="UniProtKB-KW"/>
</dbReference>